<dbReference type="GO" id="GO:0046404">
    <property type="term" value="F:ATP-dependent polydeoxyribonucleotide 5'-hydroxyl-kinase activity"/>
    <property type="evidence" value="ECO:0007669"/>
    <property type="project" value="TreeGrafter"/>
</dbReference>
<comment type="caution">
    <text evidence="7">The sequence shown here is derived from an EMBL/GenBank/DDBJ whole genome shotgun (WGS) entry which is preliminary data.</text>
</comment>
<evidence type="ECO:0000256" key="4">
    <source>
        <dbReference type="ARBA" id="ARBA00023204"/>
    </source>
</evidence>
<dbReference type="AlphaFoldDB" id="A0AA39C8U3"/>
<evidence type="ECO:0000256" key="3">
    <source>
        <dbReference type="ARBA" id="ARBA00022801"/>
    </source>
</evidence>
<dbReference type="InterPro" id="IPR008984">
    <property type="entry name" value="SMAD_FHA_dom_sf"/>
</dbReference>
<keyword evidence="5" id="KW-0539">Nucleus</keyword>
<dbReference type="InterPro" id="IPR036412">
    <property type="entry name" value="HAD-like_sf"/>
</dbReference>
<dbReference type="EMBL" id="JAQQBS010001423">
    <property type="protein sequence ID" value="KAK0160046.1"/>
    <property type="molecule type" value="Genomic_DNA"/>
</dbReference>
<proteinExistence type="predicted"/>
<evidence type="ECO:0000259" key="6">
    <source>
        <dbReference type="Pfam" id="PF17913"/>
    </source>
</evidence>
<name>A0AA39C8U3_9HYME</name>
<dbReference type="GO" id="GO:0003690">
    <property type="term" value="F:double-stranded DNA binding"/>
    <property type="evidence" value="ECO:0007669"/>
    <property type="project" value="TreeGrafter"/>
</dbReference>
<evidence type="ECO:0000256" key="5">
    <source>
        <dbReference type="ARBA" id="ARBA00023242"/>
    </source>
</evidence>
<dbReference type="PANTHER" id="PTHR12083">
    <property type="entry name" value="BIFUNCTIONAL POLYNUCLEOTIDE PHOSPHATASE/KINASE"/>
    <property type="match status" value="1"/>
</dbReference>
<protein>
    <recommendedName>
        <fullName evidence="6">PNK FHA domain-containing protein</fullName>
    </recommendedName>
</protein>
<dbReference type="Pfam" id="PF08645">
    <property type="entry name" value="PNK3P"/>
    <property type="match status" value="1"/>
</dbReference>
<accession>A0AA39C8U3</accession>
<dbReference type="Gene3D" id="3.40.50.300">
    <property type="entry name" value="P-loop containing nucleotide triphosphate hydrolases"/>
    <property type="match status" value="1"/>
</dbReference>
<organism evidence="7 8">
    <name type="scientific">Microctonus aethiopoides</name>
    <dbReference type="NCBI Taxonomy" id="144406"/>
    <lineage>
        <taxon>Eukaryota</taxon>
        <taxon>Metazoa</taxon>
        <taxon>Ecdysozoa</taxon>
        <taxon>Arthropoda</taxon>
        <taxon>Hexapoda</taxon>
        <taxon>Insecta</taxon>
        <taxon>Pterygota</taxon>
        <taxon>Neoptera</taxon>
        <taxon>Endopterygota</taxon>
        <taxon>Hymenoptera</taxon>
        <taxon>Apocrita</taxon>
        <taxon>Ichneumonoidea</taxon>
        <taxon>Braconidae</taxon>
        <taxon>Euphorinae</taxon>
        <taxon>Microctonus</taxon>
    </lineage>
</organism>
<reference evidence="7" key="1">
    <citation type="journal article" date="2023" name="bioRxiv">
        <title>Scaffold-level genome assemblies of two parasitoid biocontrol wasps reveal the parthenogenesis mechanism and an associated novel virus.</title>
        <authorList>
            <person name="Inwood S."/>
            <person name="Skelly J."/>
            <person name="Guhlin J."/>
            <person name="Harrop T."/>
            <person name="Goldson S."/>
            <person name="Dearden P."/>
        </authorList>
    </citation>
    <scope>NUCLEOTIDE SEQUENCE</scope>
    <source>
        <strain evidence="7">Irish</strain>
        <tissue evidence="7">Whole body</tissue>
    </source>
</reference>
<dbReference type="NCBIfam" id="TIGR01662">
    <property type="entry name" value="HAD-SF-IIIA"/>
    <property type="match status" value="1"/>
</dbReference>
<dbReference type="Gene3D" id="3.40.50.1000">
    <property type="entry name" value="HAD superfamily/HAD-like"/>
    <property type="match status" value="1"/>
</dbReference>
<evidence type="ECO:0000313" key="8">
    <source>
        <dbReference type="Proteomes" id="UP001168990"/>
    </source>
</evidence>
<dbReference type="NCBIfam" id="TIGR01664">
    <property type="entry name" value="DNA-3'-Pase"/>
    <property type="match status" value="1"/>
</dbReference>
<dbReference type="Pfam" id="PF17913">
    <property type="entry name" value="FHA_2"/>
    <property type="match status" value="1"/>
</dbReference>
<dbReference type="InterPro" id="IPR006549">
    <property type="entry name" value="HAD-SF_hydro_IIIA"/>
</dbReference>
<dbReference type="InterPro" id="IPR027417">
    <property type="entry name" value="P-loop_NTPase"/>
</dbReference>
<keyword evidence="8" id="KW-1185">Reference proteome</keyword>
<dbReference type="GO" id="GO:0005634">
    <property type="term" value="C:nucleus"/>
    <property type="evidence" value="ECO:0007669"/>
    <property type="project" value="UniProtKB-SubCell"/>
</dbReference>
<keyword evidence="2" id="KW-0227">DNA damage</keyword>
<dbReference type="InterPro" id="IPR041388">
    <property type="entry name" value="FHA_2"/>
</dbReference>
<comment type="subcellular location">
    <subcellularLocation>
        <location evidence="1">Nucleus</location>
    </subcellularLocation>
</comment>
<evidence type="ECO:0000313" key="7">
    <source>
        <dbReference type="EMBL" id="KAK0160046.1"/>
    </source>
</evidence>
<feature type="domain" description="PNK FHA" evidence="6">
    <location>
        <begin position="8"/>
        <end position="75"/>
    </location>
</feature>
<dbReference type="Gene3D" id="2.60.200.20">
    <property type="match status" value="1"/>
</dbReference>
<dbReference type="SUPFAM" id="SSF56784">
    <property type="entry name" value="HAD-like"/>
    <property type="match status" value="1"/>
</dbReference>
<dbReference type="SUPFAM" id="SSF49879">
    <property type="entry name" value="SMAD/FHA domain"/>
    <property type="match status" value="1"/>
</dbReference>
<sequence length="563" mass="64023">MNVPAKSCYLYTENKSFPSIYLPNNVALAVGRNVHSQITDLQCSREQVRLCANYEERIVSVEQIGKKSCGFNGTKTVLGEKYLAKHDDELELIYGNYLYKIEFNPPSKINNHTTVIPPKINKRSIVDLESDSDNEISNTNENCRKKLKNSDNLNSDKKIDSINDESIASGSKINFPIMSNKLGDNGTWESIDGQSLMIFTSSKIESRKKIASYDMDGTLITTQSGKVFPKDYNDWKILFPSIPGVLKKYHNEGFKIVIFTNQGALGSGKSKPSEFKRKIERIIEKFQVPIQVFIATGRDRFRKPMIGMWETLINKYNDSIIVDKNESFYVGDAAGRPKDWQLKAKKDHSMVDRLFALNVQLKFQTPEEHFLGQKPAKYNLPSFNPKNLRADIDLFDPSGTNVDGKCQEIIILVGGPGSGKSNLALNYLKNYVHINRDTLGSWQKCISSMKQALDDGKCVVIDNTNPDIASRKRFLDVANTHNVPARCFIMNTSLENAKHNNRFRELTDPSHMVISDIIINSYTKNYVEPSITEGFKEIVRVNFIPQFTSDEHRQLYEMYLLEK</sequence>
<dbReference type="FunFam" id="3.40.50.300:FF:000737">
    <property type="entry name" value="Bifunctional polynucleotide phosphatase/kinase"/>
    <property type="match status" value="1"/>
</dbReference>
<dbReference type="Proteomes" id="UP001168990">
    <property type="component" value="Unassembled WGS sequence"/>
</dbReference>
<dbReference type="InterPro" id="IPR023214">
    <property type="entry name" value="HAD_sf"/>
</dbReference>
<dbReference type="PANTHER" id="PTHR12083:SF9">
    <property type="entry name" value="BIFUNCTIONAL POLYNUCLEOTIDE PHOSPHATASE_KINASE"/>
    <property type="match status" value="1"/>
</dbReference>
<dbReference type="SUPFAM" id="SSF52540">
    <property type="entry name" value="P-loop containing nucleoside triphosphate hydrolases"/>
    <property type="match status" value="1"/>
</dbReference>
<dbReference type="GO" id="GO:0006281">
    <property type="term" value="P:DNA repair"/>
    <property type="evidence" value="ECO:0007669"/>
    <property type="project" value="UniProtKB-KW"/>
</dbReference>
<keyword evidence="3" id="KW-0378">Hydrolase</keyword>
<keyword evidence="4" id="KW-0234">DNA repair</keyword>
<dbReference type="CDD" id="cd01625">
    <property type="entry name" value="HAD_PNP"/>
    <property type="match status" value="1"/>
</dbReference>
<dbReference type="Pfam" id="PF13671">
    <property type="entry name" value="AAA_33"/>
    <property type="match status" value="1"/>
</dbReference>
<dbReference type="FunFam" id="3.40.50.1000:FF:000078">
    <property type="entry name" value="Bifunctional polynucleotide phosphatase/kinase"/>
    <property type="match status" value="1"/>
</dbReference>
<evidence type="ECO:0000256" key="2">
    <source>
        <dbReference type="ARBA" id="ARBA00022763"/>
    </source>
</evidence>
<dbReference type="GO" id="GO:0046403">
    <property type="term" value="F:polynucleotide 3'-phosphatase activity"/>
    <property type="evidence" value="ECO:0007669"/>
    <property type="project" value="TreeGrafter"/>
</dbReference>
<dbReference type="InterPro" id="IPR006551">
    <property type="entry name" value="Polynucleotide_phosphatase"/>
</dbReference>
<evidence type="ECO:0000256" key="1">
    <source>
        <dbReference type="ARBA" id="ARBA00004123"/>
    </source>
</evidence>
<gene>
    <name evidence="7" type="ORF">PV328_007491</name>
</gene>
<dbReference type="InterPro" id="IPR013954">
    <property type="entry name" value="PNK3P"/>
</dbReference>
<reference evidence="7" key="2">
    <citation type="submission" date="2023-03" db="EMBL/GenBank/DDBJ databases">
        <authorList>
            <person name="Inwood S.N."/>
            <person name="Skelly J.G."/>
            <person name="Guhlin J."/>
            <person name="Harrop T.W.R."/>
            <person name="Goldson S.G."/>
            <person name="Dearden P.K."/>
        </authorList>
    </citation>
    <scope>NUCLEOTIDE SEQUENCE</scope>
    <source>
        <strain evidence="7">Irish</strain>
        <tissue evidence="7">Whole body</tissue>
    </source>
</reference>